<dbReference type="AlphaFoldDB" id="A0A384K0I2"/>
<proteinExistence type="predicted"/>
<dbReference type="EMBL" id="CP009817">
    <property type="protein sequence ID" value="ATZ56330.1"/>
    <property type="molecule type" value="Genomic_DNA"/>
</dbReference>
<dbReference type="PANTHER" id="PTHR46865">
    <property type="entry name" value="OXIDOREDUCTASE-RELATED"/>
    <property type="match status" value="1"/>
</dbReference>
<evidence type="ECO:0000256" key="1">
    <source>
        <dbReference type="ARBA" id="ARBA00022630"/>
    </source>
</evidence>
<dbReference type="SUPFAM" id="SSF51905">
    <property type="entry name" value="FAD/NAD(P)-binding domain"/>
    <property type="match status" value="1"/>
</dbReference>
<protein>
    <recommendedName>
        <fullName evidence="4">FAD-binding domain-containing protein</fullName>
    </recommendedName>
</protein>
<dbReference type="VEuPathDB" id="FungiDB:Bcin13g01710"/>
<keyword evidence="1" id="KW-0285">Flavoprotein</keyword>
<feature type="domain" description="FAD-binding" evidence="4">
    <location>
        <begin position="17"/>
        <end position="360"/>
    </location>
</feature>
<accession>A0A384K0I2</accession>
<keyword evidence="2" id="KW-0274">FAD</keyword>
<dbReference type="OrthoDB" id="655030at2759"/>
<dbReference type="PRINTS" id="PR00420">
    <property type="entry name" value="RNGMNOXGNASE"/>
</dbReference>
<evidence type="ECO:0000313" key="5">
    <source>
        <dbReference type="EMBL" id="ATZ56330.1"/>
    </source>
</evidence>
<dbReference type="GO" id="GO:0071949">
    <property type="term" value="F:FAD binding"/>
    <property type="evidence" value="ECO:0007669"/>
    <property type="project" value="InterPro"/>
</dbReference>
<dbReference type="RefSeq" id="XP_001557038.1">
    <property type="nucleotide sequence ID" value="XM_001556988.2"/>
</dbReference>
<dbReference type="OMA" id="WARWYNA"/>
<dbReference type="GeneID" id="5437630"/>
<keyword evidence="3" id="KW-0560">Oxidoreductase</keyword>
<name>A0A384K0I2_BOTFB</name>
<organism evidence="5 6">
    <name type="scientific">Botryotinia fuckeliana (strain B05.10)</name>
    <name type="common">Noble rot fungus</name>
    <name type="synonym">Botrytis cinerea</name>
    <dbReference type="NCBI Taxonomy" id="332648"/>
    <lineage>
        <taxon>Eukaryota</taxon>
        <taxon>Fungi</taxon>
        <taxon>Dikarya</taxon>
        <taxon>Ascomycota</taxon>
        <taxon>Pezizomycotina</taxon>
        <taxon>Leotiomycetes</taxon>
        <taxon>Helotiales</taxon>
        <taxon>Sclerotiniaceae</taxon>
        <taxon>Botrytis</taxon>
    </lineage>
</organism>
<dbReference type="InterPro" id="IPR002938">
    <property type="entry name" value="FAD-bd"/>
</dbReference>
<keyword evidence="6" id="KW-1185">Reference proteome</keyword>
<dbReference type="GO" id="GO:0016491">
    <property type="term" value="F:oxidoreductase activity"/>
    <property type="evidence" value="ECO:0007669"/>
    <property type="project" value="UniProtKB-KW"/>
</dbReference>
<sequence length="424" mass="47552">MSTKPTKPTTSTRNPHILISGASIAGPVLAYWLNRASITTTIIERSPALRSAGQGIDIRGRARAVISRMGLESTIRSKVSHEIGLQFVDKNGVPKASFPVEKNGNSFTSDIEILRGDLAEIFYNSTKETCEYIWDDYVTELEEVNEGVLVTFARGKQRIFDLVVGADGLRSKTRRLVIPLPNDGLKSLYQYTTYFSIPKQSHDDEWAKWYNSSRGRLILMRPDNIHQSTTTRIYLSITDPSKTCKLVKYLEMTPEEQKRAWREETSDMGWEIERVLDGMDKAPDYYMQEIAQVNPPQFYEGKVALVGDAGYCPSPISGMGTSSAILGAYYLAGELGACKGNWKEGLQKYEEKMRPFVEGVQKLPPGAPGILNPQTEWGITILHWVLGFVSWTGIAGWLGRLFPTPDESLVQYEWSDGRSEISQE</sequence>
<dbReference type="InterPro" id="IPR036188">
    <property type="entry name" value="FAD/NAD-bd_sf"/>
</dbReference>
<dbReference type="Gene3D" id="3.50.50.60">
    <property type="entry name" value="FAD/NAD(P)-binding domain"/>
    <property type="match status" value="1"/>
</dbReference>
<dbReference type="PANTHER" id="PTHR46865:SF2">
    <property type="entry name" value="MONOOXYGENASE"/>
    <property type="match status" value="1"/>
</dbReference>
<dbReference type="InterPro" id="IPR051704">
    <property type="entry name" value="FAD_aromatic-hydroxylase"/>
</dbReference>
<reference evidence="5 6" key="2">
    <citation type="journal article" date="2012" name="Eukaryot. Cell">
        <title>Genome update of Botrytis cinerea strains B05.10 and T4.</title>
        <authorList>
            <person name="Staats M."/>
            <person name="van Kan J.A."/>
        </authorList>
    </citation>
    <scope>NUCLEOTIDE SEQUENCE [LARGE SCALE GENOMIC DNA]</scope>
    <source>
        <strain evidence="5 6">B05.10</strain>
    </source>
</reference>
<evidence type="ECO:0000256" key="2">
    <source>
        <dbReference type="ARBA" id="ARBA00022827"/>
    </source>
</evidence>
<reference evidence="5 6" key="3">
    <citation type="journal article" date="2017" name="Mol. Plant Pathol.">
        <title>A gapless genome sequence of the fungus Botrytis cinerea.</title>
        <authorList>
            <person name="Van Kan J.A."/>
            <person name="Stassen J.H."/>
            <person name="Mosbach A."/>
            <person name="Van Der Lee T.A."/>
            <person name="Faino L."/>
            <person name="Farmer A.D."/>
            <person name="Papasotiriou D.G."/>
            <person name="Zhou S."/>
            <person name="Seidl M.F."/>
            <person name="Cottam E."/>
            <person name="Edel D."/>
            <person name="Hahn M."/>
            <person name="Schwartz D.C."/>
            <person name="Dietrich R.A."/>
            <person name="Widdison S."/>
            <person name="Scalliet G."/>
        </authorList>
    </citation>
    <scope>NUCLEOTIDE SEQUENCE [LARGE SCALE GENOMIC DNA]</scope>
    <source>
        <strain evidence="5 6">B05.10</strain>
    </source>
</reference>
<evidence type="ECO:0000256" key="3">
    <source>
        <dbReference type="ARBA" id="ARBA00023002"/>
    </source>
</evidence>
<dbReference type="Proteomes" id="UP000001798">
    <property type="component" value="Chromosome 13"/>
</dbReference>
<evidence type="ECO:0000313" key="6">
    <source>
        <dbReference type="Proteomes" id="UP000001798"/>
    </source>
</evidence>
<dbReference type="Pfam" id="PF01494">
    <property type="entry name" value="FAD_binding_3"/>
    <property type="match status" value="1"/>
</dbReference>
<dbReference type="KEGG" id="bfu:BCIN_13g01710"/>
<reference evidence="5 6" key="1">
    <citation type="journal article" date="2011" name="PLoS Genet.">
        <title>Genomic analysis of the necrotrophic fungal pathogens Sclerotinia sclerotiorum and Botrytis cinerea.</title>
        <authorList>
            <person name="Amselem J."/>
            <person name="Cuomo C.A."/>
            <person name="van Kan J.A."/>
            <person name="Viaud M."/>
            <person name="Benito E.P."/>
            <person name="Couloux A."/>
            <person name="Coutinho P.M."/>
            <person name="de Vries R.P."/>
            <person name="Dyer P.S."/>
            <person name="Fillinger S."/>
            <person name="Fournier E."/>
            <person name="Gout L."/>
            <person name="Hahn M."/>
            <person name="Kohn L."/>
            <person name="Lapalu N."/>
            <person name="Plummer K.M."/>
            <person name="Pradier J.M."/>
            <person name="Quevillon E."/>
            <person name="Sharon A."/>
            <person name="Simon A."/>
            <person name="ten Have A."/>
            <person name="Tudzynski B."/>
            <person name="Tudzynski P."/>
            <person name="Wincker P."/>
            <person name="Andrew M."/>
            <person name="Anthouard V."/>
            <person name="Beever R.E."/>
            <person name="Beffa R."/>
            <person name="Benoit I."/>
            <person name="Bouzid O."/>
            <person name="Brault B."/>
            <person name="Chen Z."/>
            <person name="Choquer M."/>
            <person name="Collemare J."/>
            <person name="Cotton P."/>
            <person name="Danchin E.G."/>
            <person name="Da Silva C."/>
            <person name="Gautier A."/>
            <person name="Giraud C."/>
            <person name="Giraud T."/>
            <person name="Gonzalez C."/>
            <person name="Grossetete S."/>
            <person name="Guldener U."/>
            <person name="Henrissat B."/>
            <person name="Howlett B.J."/>
            <person name="Kodira C."/>
            <person name="Kretschmer M."/>
            <person name="Lappartient A."/>
            <person name="Leroch M."/>
            <person name="Levis C."/>
            <person name="Mauceli E."/>
            <person name="Neuveglise C."/>
            <person name="Oeser B."/>
            <person name="Pearson M."/>
            <person name="Poulain J."/>
            <person name="Poussereau N."/>
            <person name="Quesneville H."/>
            <person name="Rascle C."/>
            <person name="Schumacher J."/>
            <person name="Segurens B."/>
            <person name="Sexton A."/>
            <person name="Silva E."/>
            <person name="Sirven C."/>
            <person name="Soanes D.M."/>
            <person name="Talbot N.J."/>
            <person name="Templeton M."/>
            <person name="Yandava C."/>
            <person name="Yarden O."/>
            <person name="Zeng Q."/>
            <person name="Rollins J.A."/>
            <person name="Lebrun M.H."/>
            <person name="Dickman M."/>
        </authorList>
    </citation>
    <scope>NUCLEOTIDE SEQUENCE [LARGE SCALE GENOMIC DNA]</scope>
    <source>
        <strain evidence="5 6">B05.10</strain>
    </source>
</reference>
<evidence type="ECO:0000259" key="4">
    <source>
        <dbReference type="Pfam" id="PF01494"/>
    </source>
</evidence>
<gene>
    <name evidence="5" type="ORF">BCIN_13g01710</name>
</gene>